<feature type="region of interest" description="Disordered" evidence="8">
    <location>
        <begin position="1148"/>
        <end position="1168"/>
    </location>
</feature>
<name>A0A923IYN5_9ACTO</name>
<reference evidence="10" key="1">
    <citation type="submission" date="2020-08" db="EMBL/GenBank/DDBJ databases">
        <title>Sequencing the genomes of 1000 actinobacteria strains.</title>
        <authorList>
            <person name="Klenk H.-P."/>
        </authorList>
    </citation>
    <scope>NUCLEOTIDE SEQUENCE</scope>
    <source>
        <strain evidence="10">DSM 10695</strain>
    </source>
</reference>
<keyword evidence="11" id="KW-1185">Reference proteome</keyword>
<keyword evidence="10" id="KW-0012">Acyltransferase</keyword>
<dbReference type="Pfam" id="PF08354">
    <property type="entry name" value="Fas1-AflB-like_hel"/>
    <property type="match status" value="1"/>
</dbReference>
<feature type="compositionally biased region" description="Low complexity" evidence="8">
    <location>
        <begin position="1719"/>
        <end position="1741"/>
    </location>
</feature>
<evidence type="ECO:0000256" key="1">
    <source>
        <dbReference type="ARBA" id="ARBA00005254"/>
    </source>
</evidence>
<dbReference type="Gene3D" id="3.30.70.250">
    <property type="entry name" value="Malonyl-CoA ACP transacylase, ACP-binding"/>
    <property type="match status" value="1"/>
</dbReference>
<dbReference type="Pfam" id="PF02801">
    <property type="entry name" value="Ketoacyl-synt_C"/>
    <property type="match status" value="1"/>
</dbReference>
<comment type="similarity">
    <text evidence="1">Belongs to the enoyl-CoA hydratase/isomerase family.</text>
</comment>
<dbReference type="Gene3D" id="3.40.50.720">
    <property type="entry name" value="NAD(P)-binding Rossmann-like Domain"/>
    <property type="match status" value="1"/>
</dbReference>
<dbReference type="GO" id="GO:0004315">
    <property type="term" value="F:3-oxoacyl-[acyl-carrier-protein] synthase activity"/>
    <property type="evidence" value="ECO:0007669"/>
    <property type="project" value="InterPro"/>
</dbReference>
<dbReference type="PRINTS" id="PR01483">
    <property type="entry name" value="FASYNTHASE"/>
</dbReference>
<organism evidence="10 11">
    <name type="scientific">Schaalia hyovaginalis</name>
    <dbReference type="NCBI Taxonomy" id="29316"/>
    <lineage>
        <taxon>Bacteria</taxon>
        <taxon>Bacillati</taxon>
        <taxon>Actinomycetota</taxon>
        <taxon>Actinomycetes</taxon>
        <taxon>Actinomycetales</taxon>
        <taxon>Actinomycetaceae</taxon>
        <taxon>Schaalia</taxon>
    </lineage>
</organism>
<dbReference type="Pfam" id="PF00698">
    <property type="entry name" value="Acyl_transf_1"/>
    <property type="match status" value="1"/>
</dbReference>
<dbReference type="RefSeq" id="WP_184451494.1">
    <property type="nucleotide sequence ID" value="NZ_JACHMK010000001.1"/>
</dbReference>
<dbReference type="SMART" id="SM00827">
    <property type="entry name" value="PKS_AT"/>
    <property type="match status" value="1"/>
</dbReference>
<evidence type="ECO:0000259" key="9">
    <source>
        <dbReference type="PROSITE" id="PS52004"/>
    </source>
</evidence>
<evidence type="ECO:0000256" key="6">
    <source>
        <dbReference type="ARBA" id="ARBA00022857"/>
    </source>
</evidence>
<dbReference type="InterPro" id="IPR014031">
    <property type="entry name" value="Ketoacyl_synth_C"/>
</dbReference>
<dbReference type="Pfam" id="PF18094">
    <property type="entry name" value="DNA_pol_B_N"/>
    <property type="match status" value="1"/>
</dbReference>
<protein>
    <submittedName>
        <fullName evidence="10">Fatty acid synthase</fullName>
        <ecNumber evidence="10">2.3.1.-</ecNumber>
    </submittedName>
</protein>
<dbReference type="Gene3D" id="3.40.366.10">
    <property type="entry name" value="Malonyl-Coenzyme A Acyl Carrier Protein, domain 2"/>
    <property type="match status" value="3"/>
</dbReference>
<dbReference type="InterPro" id="IPR020841">
    <property type="entry name" value="PKS_Beta-ketoAc_synthase_dom"/>
</dbReference>
<evidence type="ECO:0000313" key="11">
    <source>
        <dbReference type="Proteomes" id="UP000617426"/>
    </source>
</evidence>
<evidence type="ECO:0000256" key="2">
    <source>
        <dbReference type="ARBA" id="ARBA00022450"/>
    </source>
</evidence>
<dbReference type="SUPFAM" id="SSF55048">
    <property type="entry name" value="Probable ACP-binding domain of malonyl-CoA ACP transacylase"/>
    <property type="match status" value="1"/>
</dbReference>
<dbReference type="Gene3D" id="3.40.47.10">
    <property type="match status" value="1"/>
</dbReference>
<dbReference type="PANTHER" id="PTHR10982:SF21">
    <property type="entry name" value="FATTY ACID SYNTHASE SUBUNIT BETA"/>
    <property type="match status" value="1"/>
</dbReference>
<dbReference type="InterPro" id="IPR050830">
    <property type="entry name" value="Fungal_FAS"/>
</dbReference>
<dbReference type="Gene3D" id="3.90.25.70">
    <property type="match status" value="1"/>
</dbReference>
<dbReference type="CDD" id="cd00828">
    <property type="entry name" value="elong_cond_enzymes"/>
    <property type="match status" value="1"/>
</dbReference>
<dbReference type="SUPFAM" id="SSF54637">
    <property type="entry name" value="Thioesterase/thiol ester dehydrase-isomerase"/>
    <property type="match status" value="1"/>
</dbReference>
<dbReference type="SUPFAM" id="SSF51412">
    <property type="entry name" value="Inosine monophosphate dehydrogenase (IMPDH)"/>
    <property type="match status" value="1"/>
</dbReference>
<dbReference type="InterPro" id="IPR016036">
    <property type="entry name" value="Malonyl_transacylase_ACP-bd"/>
</dbReference>
<dbReference type="Gene3D" id="1.20.930.70">
    <property type="match status" value="1"/>
</dbReference>
<dbReference type="SUPFAM" id="SSF53901">
    <property type="entry name" value="Thiolase-like"/>
    <property type="match status" value="2"/>
</dbReference>
<dbReference type="InterPro" id="IPR013785">
    <property type="entry name" value="Aldolase_TIM"/>
</dbReference>
<dbReference type="InterPro" id="IPR013565">
    <property type="entry name" value="Fas1/AflB-like_central"/>
</dbReference>
<keyword evidence="2" id="KW-0596">Phosphopantetheine</keyword>
<dbReference type="Pfam" id="PF01575">
    <property type="entry name" value="MaoC_dehydratas"/>
    <property type="match status" value="1"/>
</dbReference>
<evidence type="ECO:0000313" key="10">
    <source>
        <dbReference type="EMBL" id="MBB6333829.1"/>
    </source>
</evidence>
<dbReference type="InterPro" id="IPR016039">
    <property type="entry name" value="Thiolase-like"/>
</dbReference>
<dbReference type="InterPro" id="IPR047224">
    <property type="entry name" value="FAS_alpha_su_C"/>
</dbReference>
<dbReference type="InterPro" id="IPR002539">
    <property type="entry name" value="MaoC-like_dom"/>
</dbReference>
<keyword evidence="4 10" id="KW-0808">Transferase</keyword>
<dbReference type="Gene3D" id="3.30.70.3330">
    <property type="match status" value="1"/>
</dbReference>
<dbReference type="InterPro" id="IPR055118">
    <property type="entry name" value="FAS-like_AT_central"/>
</dbReference>
<dbReference type="Proteomes" id="UP000617426">
    <property type="component" value="Unassembled WGS sequence"/>
</dbReference>
<dbReference type="EMBL" id="JACHMK010000001">
    <property type="protein sequence ID" value="MBB6333829.1"/>
    <property type="molecule type" value="Genomic_DNA"/>
</dbReference>
<dbReference type="GO" id="GO:0016787">
    <property type="term" value="F:hydrolase activity"/>
    <property type="evidence" value="ECO:0007669"/>
    <property type="project" value="UniProtKB-KW"/>
</dbReference>
<dbReference type="InterPro" id="IPR014043">
    <property type="entry name" value="Acyl_transferase_dom"/>
</dbReference>
<proteinExistence type="inferred from homology"/>
<dbReference type="SMART" id="SM00825">
    <property type="entry name" value="PKS_KS"/>
    <property type="match status" value="1"/>
</dbReference>
<dbReference type="GO" id="GO:0006633">
    <property type="term" value="P:fatty acid biosynthetic process"/>
    <property type="evidence" value="ECO:0007669"/>
    <property type="project" value="InterPro"/>
</dbReference>
<dbReference type="SUPFAM" id="SSF52151">
    <property type="entry name" value="FabD/lysophospholipase-like"/>
    <property type="match status" value="2"/>
</dbReference>
<gene>
    <name evidence="10" type="ORF">HD592_000394</name>
</gene>
<dbReference type="InterPro" id="IPR014030">
    <property type="entry name" value="Ketoacyl_synth_N"/>
</dbReference>
<dbReference type="GO" id="GO:0005835">
    <property type="term" value="C:fatty acid synthase complex"/>
    <property type="evidence" value="ECO:0007669"/>
    <property type="project" value="InterPro"/>
</dbReference>
<comment type="caution">
    <text evidence="10">The sequence shown here is derived from an EMBL/GenBank/DDBJ whole genome shotgun (WGS) entry which is preliminary data.</text>
</comment>
<evidence type="ECO:0000256" key="8">
    <source>
        <dbReference type="SAM" id="MobiDB-lite"/>
    </source>
</evidence>
<dbReference type="Gene3D" id="3.10.129.10">
    <property type="entry name" value="Hotdog Thioesterase"/>
    <property type="match status" value="1"/>
</dbReference>
<dbReference type="Pfam" id="PF22690">
    <property type="entry name" value="FAS_AT_central"/>
    <property type="match status" value="1"/>
</dbReference>
<dbReference type="InterPro" id="IPR029069">
    <property type="entry name" value="HotDog_dom_sf"/>
</dbReference>
<keyword evidence="3" id="KW-0597">Phosphoprotein</keyword>
<evidence type="ECO:0000256" key="3">
    <source>
        <dbReference type="ARBA" id="ARBA00022553"/>
    </source>
</evidence>
<dbReference type="GO" id="GO:0004312">
    <property type="term" value="F:fatty acid synthase activity"/>
    <property type="evidence" value="ECO:0007669"/>
    <property type="project" value="InterPro"/>
</dbReference>
<dbReference type="InterPro" id="IPR003965">
    <property type="entry name" value="Fatty_acid_synthase"/>
</dbReference>
<feature type="domain" description="Ketosynthase family 3 (KS3)" evidence="9">
    <location>
        <begin position="2525"/>
        <end position="2979"/>
    </location>
</feature>
<dbReference type="PROSITE" id="PS00606">
    <property type="entry name" value="KS3_1"/>
    <property type="match status" value="1"/>
</dbReference>
<dbReference type="Gene3D" id="3.20.20.70">
    <property type="entry name" value="Aldolase class I"/>
    <property type="match status" value="1"/>
</dbReference>
<evidence type="ECO:0000256" key="5">
    <source>
        <dbReference type="ARBA" id="ARBA00022801"/>
    </source>
</evidence>
<dbReference type="InterPro" id="IPR036291">
    <property type="entry name" value="NAD(P)-bd_dom_sf"/>
</dbReference>
<dbReference type="Pfam" id="PF00109">
    <property type="entry name" value="ketoacyl-synt"/>
    <property type="match status" value="1"/>
</dbReference>
<evidence type="ECO:0000256" key="7">
    <source>
        <dbReference type="ARBA" id="ARBA00023002"/>
    </source>
</evidence>
<dbReference type="InterPro" id="IPR018201">
    <property type="entry name" value="Ketoacyl_synth_AS"/>
</dbReference>
<accession>A0A923IYN5</accession>
<dbReference type="FunFam" id="3.40.366.10:FF:000009">
    <property type="entry name" value="Fatty acid synthase Fas"/>
    <property type="match status" value="1"/>
</dbReference>
<dbReference type="PANTHER" id="PTHR10982">
    <property type="entry name" value="MALONYL COA-ACYL CARRIER PROTEIN TRANSACYLASE"/>
    <property type="match status" value="1"/>
</dbReference>
<keyword evidence="5" id="KW-0378">Hydrolase</keyword>
<dbReference type="EC" id="2.3.1.-" evidence="10"/>
<sequence>MTSALDSLESLDSPLALLLGGQGSAWRPALAQSLALPRAGEDIRRAYREAREFVAPIALELLTAAPGAADRLEAVLAGADDSPADLAPAVSGPGILLAQLGALADLDALGLDCSRESLAILGHSQGALGAELLRARIDGEEPRARAVLALSLLIGAAAESAAQRLGARPGGADSPMLAVRGLPHGLVAEAIADIEDAGIAVVNGPSALVLSGRPEALSRARLTLDARAKAANRELEERLHGGSALAPVFDPLPIGAPFHSPLLDGALALVDSWVDALIASGREIDAERAHSLAARILVEPADWAAQVARALDSGTRVLLDLGPTPMVGRLTEPLLAGTGALVLDASSRRARTALDAPGSTLPAPASWESFAPRLVRLPDGSVRADTAFTRLTGKSPILLPGMTPTTVAPEIVAAAANAGHWAEMAGGGQYSEEVFAENREGLERLLEPGRTAGFNTMFFDRFMWNLQFGATRIVPKARRAGAPIDAVTIAAGIPDLDEAAELITRLRADGFEYLCLKPGTVEQIGRALDIADANPWVELILQVEDGHSGGHHSWEDLDDLLLATYARIRSTPNVVLAVGGGIGRPKDAVAYLTGSWALAHGRPRMPVDAVLVGTAAMATLEARTSPQVKRLLVNTPGVEGDGWVGRGQVKGGMTSGLSHLDADMHEVENSSSRASRLIHELGGDLEAILARKDELVAALDATAKPYFGDLEEMTYAQWATRAVELSFPYADWTWADRVLDLFHRIEARLAHADHGEIPTLFPDADAIANAPAALARLLDAHPDAASTRVAPADAAWFPELCRKHHKPMPFVPVLDTDLARWWGTDTLWQAQDPRFPADAVRIIPGPRSVAGIDRVDEPVGELLSRFEAALVDALQTDGVEPAPIFARYRDCRDLAEFVRAIPSIEWAGTLVTNPAAAMPASTEIRINEAEPERVAVLVKCETAWDGLAEPAPHAVREIEIPLLVSEGCRTGAVPVVDMERLSVTAYDLLAGAAGVGTTSVNDDRIEAMPSVEPDEGFGTVRASFTLSAELGPAHARVTGAALRARTASIVPDALVGPCWPAIYTALGTAVHEGVPVIEGLVNAVHLDHTIRLDDAPPAAGTRVEVEAHCAELSDSSAGRLVRVELVLAAKGSPFARLTERFAIRGRVASTQPPSPAPSIEPESGVTDTPRSFVRRARVQAPADMTAFANVTGDFNPIHTSVAAAGLSGLSAPLVHGMWLSATAQHLIEASGALGPDEPARPGVIRSIPTPPMRIASWSYRMHGMVDLLDEVEITVERVGRAGAAPVLEATCRVDGEVVSTATALLEAPRTAYVYPGQGIQRPGMGLERPSAAERAVWERADRATRERLGFSIRAIVADNPKEIRVGSRVYRHPEGVLNLTQFTQVALATLAYAQTEDLRERGALVPGAFYAGHSLGEYNALAACARIFPFEKVLEIVYQRGSAMHHLVERDEHGQSDYRLGALRPNQFGVDDAGVREYVAGIARESGEFLQIVNYNLADTQYAVAGTVAGLDALQRDAEARAAAAGGKRPFMLIPGIDVPFHSERLRAGVAPFREKLEELIPDDLDLEVLIGRYIPNLVARPFAITEDFARAILEVAPSGPVESLLADWPRALADRPGTGRTLLIELLAWQFASPVRWIETQNLLFDAQALGVERLVEIGLGASPTLANLAERTLARPAFASRGVEVLNCERDAARLLSEDVVAAPVDSAPIPEGSADGGPAERPGAEDAAGGAPEAEPAQTPSPAPAPSPSSHATSGDRVPEAPIPASEAVRILLALSNKIRPEQIEDADTVDTLTNGVSSKRNQLLMDMASELGVPQIEGAAEASIGELMGTIDRAAPTYAAFGPVLTEAIGARTRKLLGAVGLPAGHIAKRVTGPWGLPASWARRVEARILLETREGDSVRGTALASLPSAASAQEIDALVDRAIGDEAEALGLQVTMPGSGGGASGEVVDSAALTALAEKILGADGLLATQARSLLQALGHAPAPRDGTGEDLSALAEAVEAELGPAWLDSVRPAFEPRRAVLLDDRWALAREDLARLASGEFTPSDLADAGFTGGGRDLADLASWYAARAEGEPKVFFERVARLALEEPSGEFLDDIALVTGAAPRSIAAAVVARLLEGGASVIMTSSRVDDARLAFAKELYRKHAAIGASLWLVPANAASFRDIDALVEWIGREAVETSGASSTLVKPALRPTLLLPFAAPPVMGRLGEDPRGAVAQERLLLWSVERMIERLASLDASTAIDHRLHVVLPGSPNRGIFGGDGAYAEAKSAFDAIVNKWGTESGWPERVTLAHPLIGWVKGTSLMGANDSLVPAAERAGVHVFTTEEIADELCALATPDARERAALAPLDADLTGGLASAGLDLPALAEAERERARALRDAGMLPGGAGESGRAAVIRALPNLRAPALADRLDWGEVEAPLDEQIVIVGVGEVSAWGSGRTRREAELNAADFDLTAAGVLELAWMTGLLHWSESPAAGWYDAAGANVAEEEVYERFRDEVIARAGIRPLDDDGVLVDAASDDVATVYLTSDQEFPVRSAEDAAAYAAADPERTRTWFDEASGEWRVRKAAGSPVRVPRRATLSRSVGGQIPTDFDPRAWGVPAPMIEALDRIAVWNLVTAVDAFVSAGFSPIELLAAVHPADVSSTQGTGIGGMESLRKVFLDRFLGEDRPQDILQEALPNIVAAHTMQSYVGGYGQMIHPVGACATAAVSIEEGCDKLALGKSDFVVAGGIDDIGVESLTGFGDMNATAESAALAARGISPRRFSRAGDRRRAGFLEAAGGGTVLLTRGSIAADLGLPVLGVVAYARSFADGAHASIPAPGLGAMAAGRGGPSSALAKALGALGLAADDVAVVSKHDTSTNANDPNEAELHATLARALGRTPGNPLHVISQKTVTGHAKGGAAVFQTAGLLEVFRDQVIPGNASLDCLDPAMRAFAPLLWPRRPLDLSASPVRAALLTSLGFGHVSALVALAHPSAFEARLAAERGEDGARAWRERAQERLRAGRVRLERGMMGRAPLFEPIEGRRLPATGAHEAEAAMLLDPGARIGADGVYPAGARG</sequence>
<dbReference type="SUPFAM" id="SSF51735">
    <property type="entry name" value="NAD(P)-binding Rossmann-fold domains"/>
    <property type="match status" value="1"/>
</dbReference>
<evidence type="ECO:0000256" key="4">
    <source>
        <dbReference type="ARBA" id="ARBA00022679"/>
    </source>
</evidence>
<dbReference type="InterPro" id="IPR001227">
    <property type="entry name" value="Ac_transferase_dom_sf"/>
</dbReference>
<dbReference type="InterPro" id="IPR016035">
    <property type="entry name" value="Acyl_Trfase/lysoPLipase"/>
</dbReference>
<dbReference type="GO" id="GO:0004318">
    <property type="term" value="F:enoyl-[acyl-carrier-protein] reductase (NADH) activity"/>
    <property type="evidence" value="ECO:0007669"/>
    <property type="project" value="InterPro"/>
</dbReference>
<feature type="region of interest" description="Disordered" evidence="8">
    <location>
        <begin position="1708"/>
        <end position="1763"/>
    </location>
</feature>
<keyword evidence="6" id="KW-0521">NADP</keyword>
<dbReference type="PROSITE" id="PS52004">
    <property type="entry name" value="KS3_2"/>
    <property type="match status" value="1"/>
</dbReference>
<keyword evidence="7" id="KW-0560">Oxidoreductase</keyword>